<reference evidence="1 2" key="1">
    <citation type="journal article" date="2020" name="Cell">
        <title>Large-Scale Comparative Analyses of Tick Genomes Elucidate Their Genetic Diversity and Vector Capacities.</title>
        <authorList>
            <consortium name="Tick Genome and Microbiome Consortium (TIGMIC)"/>
            <person name="Jia N."/>
            <person name="Wang J."/>
            <person name="Shi W."/>
            <person name="Du L."/>
            <person name="Sun Y."/>
            <person name="Zhan W."/>
            <person name="Jiang J.F."/>
            <person name="Wang Q."/>
            <person name="Zhang B."/>
            <person name="Ji P."/>
            <person name="Bell-Sakyi L."/>
            <person name="Cui X.M."/>
            <person name="Yuan T.T."/>
            <person name="Jiang B.G."/>
            <person name="Yang W.F."/>
            <person name="Lam T.T."/>
            <person name="Chang Q.C."/>
            <person name="Ding S.J."/>
            <person name="Wang X.J."/>
            <person name="Zhu J.G."/>
            <person name="Ruan X.D."/>
            <person name="Zhao L."/>
            <person name="Wei J.T."/>
            <person name="Ye R.Z."/>
            <person name="Que T.C."/>
            <person name="Du C.H."/>
            <person name="Zhou Y.H."/>
            <person name="Cheng J.X."/>
            <person name="Dai P.F."/>
            <person name="Guo W.B."/>
            <person name="Han X.H."/>
            <person name="Huang E.J."/>
            <person name="Li L.F."/>
            <person name="Wei W."/>
            <person name="Gao Y.C."/>
            <person name="Liu J.Z."/>
            <person name="Shao H.Z."/>
            <person name="Wang X."/>
            <person name="Wang C.C."/>
            <person name="Yang T.C."/>
            <person name="Huo Q.B."/>
            <person name="Li W."/>
            <person name="Chen H.Y."/>
            <person name="Chen S.E."/>
            <person name="Zhou L.G."/>
            <person name="Ni X.B."/>
            <person name="Tian J.H."/>
            <person name="Sheng Y."/>
            <person name="Liu T."/>
            <person name="Pan Y.S."/>
            <person name="Xia L.Y."/>
            <person name="Li J."/>
            <person name="Zhao F."/>
            <person name="Cao W.C."/>
        </authorList>
    </citation>
    <scope>NUCLEOTIDE SEQUENCE [LARGE SCALE GENOMIC DNA]</scope>
    <source>
        <strain evidence="1">Iper-2018</strain>
    </source>
</reference>
<evidence type="ECO:0000313" key="2">
    <source>
        <dbReference type="Proteomes" id="UP000805193"/>
    </source>
</evidence>
<evidence type="ECO:0000313" key="1">
    <source>
        <dbReference type="EMBL" id="KAG0413198.1"/>
    </source>
</evidence>
<protein>
    <submittedName>
        <fullName evidence="1">Uncharacterized protein</fullName>
    </submittedName>
</protein>
<name>A0AC60P184_IXOPE</name>
<gene>
    <name evidence="1" type="ORF">HPB47_009642</name>
</gene>
<proteinExistence type="predicted"/>
<dbReference type="Proteomes" id="UP000805193">
    <property type="component" value="Unassembled WGS sequence"/>
</dbReference>
<dbReference type="EMBL" id="JABSTQ010011282">
    <property type="protein sequence ID" value="KAG0413198.1"/>
    <property type="molecule type" value="Genomic_DNA"/>
</dbReference>
<organism evidence="1 2">
    <name type="scientific">Ixodes persulcatus</name>
    <name type="common">Taiga tick</name>
    <dbReference type="NCBI Taxonomy" id="34615"/>
    <lineage>
        <taxon>Eukaryota</taxon>
        <taxon>Metazoa</taxon>
        <taxon>Ecdysozoa</taxon>
        <taxon>Arthropoda</taxon>
        <taxon>Chelicerata</taxon>
        <taxon>Arachnida</taxon>
        <taxon>Acari</taxon>
        <taxon>Parasitiformes</taxon>
        <taxon>Ixodida</taxon>
        <taxon>Ixodoidea</taxon>
        <taxon>Ixodidae</taxon>
        <taxon>Ixodinae</taxon>
        <taxon>Ixodes</taxon>
    </lineage>
</organism>
<sequence length="164" mass="17266">MATSTPKYYGLSCMRRVLKTPPPIRRTHEQPPPLAKETAAFRSDASAIPMSERGKPTAVGVDPTAVYGGSIGFDFREWLLPRAGRRGTPPQSDPAGLCGTAASLIAAGVAVDAEDAAAMLGRYKAPSRPKQQLLPRQEQQPPPTQRGTADGSAGAIASQGSRRS</sequence>
<comment type="caution">
    <text evidence="1">The sequence shown here is derived from an EMBL/GenBank/DDBJ whole genome shotgun (WGS) entry which is preliminary data.</text>
</comment>
<accession>A0AC60P184</accession>
<keyword evidence="2" id="KW-1185">Reference proteome</keyword>